<accession>A0A4R1FCI3</accession>
<evidence type="ECO:0000313" key="3">
    <source>
        <dbReference type="EMBL" id="TCJ88491.1"/>
    </source>
</evidence>
<gene>
    <name evidence="3" type="ORF">EV695_0347</name>
</gene>
<evidence type="ECO:0000256" key="1">
    <source>
        <dbReference type="SAM" id="SignalP"/>
    </source>
</evidence>
<organism evidence="3 4">
    <name type="scientific">Cocleimonas flava</name>
    <dbReference type="NCBI Taxonomy" id="634765"/>
    <lineage>
        <taxon>Bacteria</taxon>
        <taxon>Pseudomonadati</taxon>
        <taxon>Pseudomonadota</taxon>
        <taxon>Gammaproteobacteria</taxon>
        <taxon>Thiotrichales</taxon>
        <taxon>Thiotrichaceae</taxon>
        <taxon>Cocleimonas</taxon>
    </lineage>
</organism>
<evidence type="ECO:0000313" key="4">
    <source>
        <dbReference type="Proteomes" id="UP000294887"/>
    </source>
</evidence>
<keyword evidence="1" id="KW-0732">Signal</keyword>
<keyword evidence="4" id="KW-1185">Reference proteome</keyword>
<name>A0A4R1FCI3_9GAMM</name>
<feature type="domain" description="Lcl C-terminal" evidence="2">
    <location>
        <begin position="38"/>
        <end position="160"/>
    </location>
</feature>
<dbReference type="InterPro" id="IPR011460">
    <property type="entry name" value="Lcl_C"/>
</dbReference>
<dbReference type="PANTHER" id="PTHR35812:SF1">
    <property type="entry name" value="LIPOPROTEIN"/>
    <property type="match status" value="1"/>
</dbReference>
<dbReference type="Proteomes" id="UP000294887">
    <property type="component" value="Unassembled WGS sequence"/>
</dbReference>
<proteinExistence type="predicted"/>
<evidence type="ECO:0000259" key="2">
    <source>
        <dbReference type="Pfam" id="PF07603"/>
    </source>
</evidence>
<feature type="chain" id="PRO_5020480099" evidence="1">
    <location>
        <begin position="30"/>
        <end position="162"/>
    </location>
</feature>
<dbReference type="EMBL" id="SMFQ01000002">
    <property type="protein sequence ID" value="TCJ88491.1"/>
    <property type="molecule type" value="Genomic_DNA"/>
</dbReference>
<sequence>MEINALTCKNIALGLSLSLFIFSIQTVNAAPRFSHDQGTITDSTTKLQWQDSYKNNNGKVKSGSFIQAMKYCSSLALAAKQDWRLPTRVELLSIVDTTRVAKNQPAIQSAFKVVATEDTYHTTTEYEDDPESHWTVDFYHGNSLDVALYTSDGYHIRCVRSK</sequence>
<feature type="signal peptide" evidence="1">
    <location>
        <begin position="1"/>
        <end position="29"/>
    </location>
</feature>
<reference evidence="3 4" key="1">
    <citation type="submission" date="2019-03" db="EMBL/GenBank/DDBJ databases">
        <title>Genomic Encyclopedia of Type Strains, Phase IV (KMG-IV): sequencing the most valuable type-strain genomes for metagenomic binning, comparative biology and taxonomic classification.</title>
        <authorList>
            <person name="Goeker M."/>
        </authorList>
    </citation>
    <scope>NUCLEOTIDE SEQUENCE [LARGE SCALE GENOMIC DNA]</scope>
    <source>
        <strain evidence="3 4">DSM 24830</strain>
    </source>
</reference>
<dbReference type="RefSeq" id="WP_165874591.1">
    <property type="nucleotide sequence ID" value="NZ_BAAAFU010000008.1"/>
</dbReference>
<comment type="caution">
    <text evidence="3">The sequence shown here is derived from an EMBL/GenBank/DDBJ whole genome shotgun (WGS) entry which is preliminary data.</text>
</comment>
<protein>
    <submittedName>
        <fullName evidence="3">Uncharacterized protein DUF1566</fullName>
    </submittedName>
</protein>
<dbReference type="PANTHER" id="PTHR35812">
    <property type="entry name" value="LIPOPROTEIN"/>
    <property type="match status" value="1"/>
</dbReference>
<dbReference type="AlphaFoldDB" id="A0A4R1FCI3"/>
<dbReference type="Pfam" id="PF07603">
    <property type="entry name" value="Lcl_C"/>
    <property type="match status" value="1"/>
</dbReference>